<dbReference type="EMBL" id="JARKIF010000008">
    <property type="protein sequence ID" value="KAJ7632596.1"/>
    <property type="molecule type" value="Genomic_DNA"/>
</dbReference>
<proteinExistence type="predicted"/>
<protein>
    <recommendedName>
        <fullName evidence="3">C3H1-type domain-containing protein</fullName>
    </recommendedName>
</protein>
<feature type="region of interest" description="Disordered" evidence="2">
    <location>
        <begin position="345"/>
        <end position="419"/>
    </location>
</feature>
<evidence type="ECO:0000256" key="1">
    <source>
        <dbReference type="PROSITE-ProRule" id="PRU00723"/>
    </source>
</evidence>
<reference evidence="4" key="1">
    <citation type="submission" date="2023-03" db="EMBL/GenBank/DDBJ databases">
        <title>Massive genome expansion in bonnet fungi (Mycena s.s.) driven by repeated elements and novel gene families across ecological guilds.</title>
        <authorList>
            <consortium name="Lawrence Berkeley National Laboratory"/>
            <person name="Harder C.B."/>
            <person name="Miyauchi S."/>
            <person name="Viragh M."/>
            <person name="Kuo A."/>
            <person name="Thoen E."/>
            <person name="Andreopoulos B."/>
            <person name="Lu D."/>
            <person name="Skrede I."/>
            <person name="Drula E."/>
            <person name="Henrissat B."/>
            <person name="Morin E."/>
            <person name="Kohler A."/>
            <person name="Barry K."/>
            <person name="LaButti K."/>
            <person name="Morin E."/>
            <person name="Salamov A."/>
            <person name="Lipzen A."/>
            <person name="Mereny Z."/>
            <person name="Hegedus B."/>
            <person name="Baldrian P."/>
            <person name="Stursova M."/>
            <person name="Weitz H."/>
            <person name="Taylor A."/>
            <person name="Grigoriev I.V."/>
            <person name="Nagy L.G."/>
            <person name="Martin F."/>
            <person name="Kauserud H."/>
        </authorList>
    </citation>
    <scope>NUCLEOTIDE SEQUENCE</scope>
    <source>
        <strain evidence="4">9284</strain>
    </source>
</reference>
<dbReference type="InterPro" id="IPR000571">
    <property type="entry name" value="Znf_CCCH"/>
</dbReference>
<dbReference type="AlphaFoldDB" id="A0AAD7BWD5"/>
<dbReference type="GO" id="GO:0008270">
    <property type="term" value="F:zinc ion binding"/>
    <property type="evidence" value="ECO:0007669"/>
    <property type="project" value="UniProtKB-KW"/>
</dbReference>
<keyword evidence="1" id="KW-0863">Zinc-finger</keyword>
<name>A0AAD7BWD5_9AGAR</name>
<evidence type="ECO:0000259" key="3">
    <source>
        <dbReference type="PROSITE" id="PS50103"/>
    </source>
</evidence>
<feature type="zinc finger region" description="C3H1-type" evidence="1">
    <location>
        <begin position="9"/>
        <end position="41"/>
    </location>
</feature>
<comment type="caution">
    <text evidence="4">The sequence shown here is derived from an EMBL/GenBank/DDBJ whole genome shotgun (WGS) entry which is preliminary data.</text>
</comment>
<feature type="compositionally biased region" description="Polar residues" evidence="2">
    <location>
        <begin position="187"/>
        <end position="200"/>
    </location>
</feature>
<feature type="compositionally biased region" description="Basic and acidic residues" evidence="2">
    <location>
        <begin position="404"/>
        <end position="419"/>
    </location>
</feature>
<feature type="region of interest" description="Disordered" evidence="2">
    <location>
        <begin position="72"/>
        <end position="200"/>
    </location>
</feature>
<keyword evidence="1" id="KW-0479">Metal-binding</keyword>
<feature type="domain" description="C3H1-type" evidence="3">
    <location>
        <begin position="9"/>
        <end position="41"/>
    </location>
</feature>
<organism evidence="4 5">
    <name type="scientific">Roridomyces roridus</name>
    <dbReference type="NCBI Taxonomy" id="1738132"/>
    <lineage>
        <taxon>Eukaryota</taxon>
        <taxon>Fungi</taxon>
        <taxon>Dikarya</taxon>
        <taxon>Basidiomycota</taxon>
        <taxon>Agaricomycotina</taxon>
        <taxon>Agaricomycetes</taxon>
        <taxon>Agaricomycetidae</taxon>
        <taxon>Agaricales</taxon>
        <taxon>Marasmiineae</taxon>
        <taxon>Mycenaceae</taxon>
        <taxon>Roridomyces</taxon>
    </lineage>
</organism>
<accession>A0AAD7BWD5</accession>
<keyword evidence="1" id="KW-0862">Zinc</keyword>
<dbReference type="PROSITE" id="PS50103">
    <property type="entry name" value="ZF_C3H1"/>
    <property type="match status" value="1"/>
</dbReference>
<feature type="compositionally biased region" description="Basic and acidic residues" evidence="2">
    <location>
        <begin position="168"/>
        <end position="184"/>
    </location>
</feature>
<feature type="compositionally biased region" description="Basic and acidic residues" evidence="2">
    <location>
        <begin position="91"/>
        <end position="130"/>
    </location>
</feature>
<keyword evidence="5" id="KW-1185">Reference proteome</keyword>
<evidence type="ECO:0000313" key="5">
    <source>
        <dbReference type="Proteomes" id="UP001221142"/>
    </source>
</evidence>
<gene>
    <name evidence="4" type="ORF">FB45DRAFT_912892</name>
</gene>
<sequence>MSAQKSTVTKKYRCRYFEEDGRPIHPTCNQGVDCRFVHPSDAQWPGLKPFIDTRLLVNKSSSKKNREVSRIGPFNYSESRGPALVSQSDLFQRRKVEGDERSERSGRPAEPKMDRDRDRRRDNGSGDRAPRGHSRNRSLSPVRPRAHDVRKSQVEANKNKGAKQGADLTKRPETISKTPKDSVKVETMSSPLQNSKSTVSAPALRMPTSSLIPTSPKLSEEQARAEKLVKLFREIARVSNQAVQETAAHEKEGQKLQTYTDISSALSKISASASASVAPTLADIMLKHEQSKHRIEENFRALGGVWEQVFDVFVTEVVHAVDTGLQNAMATIKKEKEQAVKDIVAASGAGSLRHSTTNETHDKKRARTRGPMEKENEDSRSGRGASRDRDHKRRRFASRSSSPDSHDRRTSRHGDSSIEDILRKMKMKIDQQAESLQMLSKENSEVWSWFDHRDSV</sequence>
<evidence type="ECO:0000256" key="2">
    <source>
        <dbReference type="SAM" id="MobiDB-lite"/>
    </source>
</evidence>
<feature type="compositionally biased region" description="Basic and acidic residues" evidence="2">
    <location>
        <begin position="370"/>
        <end position="389"/>
    </location>
</feature>
<dbReference type="Proteomes" id="UP001221142">
    <property type="component" value="Unassembled WGS sequence"/>
</dbReference>
<evidence type="ECO:0000313" key="4">
    <source>
        <dbReference type="EMBL" id="KAJ7632596.1"/>
    </source>
</evidence>